<dbReference type="InterPro" id="IPR029138">
    <property type="entry name" value="SNAPC5"/>
</dbReference>
<sequence length="103" mass="11854">MSENRELMALLKEQRQLRTTESTLKTMIDKINHQLNQLLVEELQLKSRDVQMTVDTEKKHSTNIVALDIASTSNACEINKQELNLEMQGNVLLKSLEESEDEL</sequence>
<name>A0A182IRB7_ANOAO</name>
<dbReference type="Pfam" id="PF15497">
    <property type="entry name" value="SNAPC5"/>
    <property type="match status" value="1"/>
</dbReference>
<dbReference type="OrthoDB" id="8067224at2759"/>
<reference evidence="2" key="1">
    <citation type="submission" date="2021-09" db="EMBL/GenBank/DDBJ databases">
        <authorList>
            <consortium name="Infravec"/>
            <person name="Campbell I L."/>
            <person name="Maslen G."/>
            <person name="Yates A."/>
        </authorList>
    </citation>
    <scope>NUCLEOTIDE SEQUENCE [LARGE SCALE GENOMIC DNA]</scope>
    <source>
        <strain evidence="2">Infravec2 EBRE</strain>
    </source>
</reference>
<protein>
    <submittedName>
        <fullName evidence="1">Uncharacterized protein</fullName>
    </submittedName>
</protein>
<keyword evidence="2" id="KW-1185">Reference proteome</keyword>
<dbReference type="GO" id="GO:0006366">
    <property type="term" value="P:transcription by RNA polymerase II"/>
    <property type="evidence" value="ECO:0007669"/>
    <property type="project" value="InterPro"/>
</dbReference>
<dbReference type="Proteomes" id="UP000075880">
    <property type="component" value="Unassembled WGS sequence"/>
</dbReference>
<dbReference type="VEuPathDB" id="VectorBase:AATE004008"/>
<proteinExistence type="predicted"/>
<dbReference type="GO" id="GO:0006384">
    <property type="term" value="P:transcription initiation at RNA polymerase III promoter"/>
    <property type="evidence" value="ECO:0007669"/>
    <property type="project" value="InterPro"/>
</dbReference>
<reference evidence="1" key="2">
    <citation type="submission" date="2022-08" db="UniProtKB">
        <authorList>
            <consortium name="EnsemblMetazoa"/>
        </authorList>
    </citation>
    <scope>IDENTIFICATION</scope>
    <source>
        <strain evidence="1">EBRO</strain>
    </source>
</reference>
<dbReference type="EnsemblMetazoa" id="ENSAATROPT002106">
    <property type="protein sequence ID" value="ENSAATROPP002021"/>
    <property type="gene ID" value="ENSAATROPG001650"/>
</dbReference>
<organism evidence="1">
    <name type="scientific">Anopheles atroparvus</name>
    <name type="common">European mosquito</name>
    <dbReference type="NCBI Taxonomy" id="41427"/>
    <lineage>
        <taxon>Eukaryota</taxon>
        <taxon>Metazoa</taxon>
        <taxon>Ecdysozoa</taxon>
        <taxon>Arthropoda</taxon>
        <taxon>Hexapoda</taxon>
        <taxon>Insecta</taxon>
        <taxon>Pterygota</taxon>
        <taxon>Neoptera</taxon>
        <taxon>Endopterygota</taxon>
        <taxon>Diptera</taxon>
        <taxon>Nematocera</taxon>
        <taxon>Culicoidea</taxon>
        <taxon>Culicidae</taxon>
        <taxon>Anophelinae</taxon>
        <taxon>Anopheles</taxon>
    </lineage>
</organism>
<dbReference type="GO" id="GO:0005634">
    <property type="term" value="C:nucleus"/>
    <property type="evidence" value="ECO:0007669"/>
    <property type="project" value="InterPro"/>
</dbReference>
<accession>A0A182IRB7</accession>
<evidence type="ECO:0000313" key="2">
    <source>
        <dbReference type="Proteomes" id="UP000075880"/>
    </source>
</evidence>
<evidence type="ECO:0000313" key="1">
    <source>
        <dbReference type="EnsemblMetazoa" id="AATE004008-PA.1"/>
    </source>
</evidence>
<dbReference type="AlphaFoldDB" id="A0A182IRB7"/>
<dbReference type="EnsemblMetazoa" id="AATE004008-RA">
    <property type="protein sequence ID" value="AATE004008-PA.1"/>
    <property type="gene ID" value="AATE004008"/>
</dbReference>